<name>A0A0B6ZBH0_9EUPU</name>
<proteinExistence type="predicted"/>
<protein>
    <recommendedName>
        <fullName evidence="2">CUB domain-containing protein</fullName>
    </recommendedName>
</protein>
<feature type="non-terminal residue" evidence="1">
    <location>
        <position position="88"/>
    </location>
</feature>
<accession>A0A0B6ZBH0</accession>
<feature type="non-terminal residue" evidence="1">
    <location>
        <position position="1"/>
    </location>
</feature>
<evidence type="ECO:0000313" key="1">
    <source>
        <dbReference type="EMBL" id="CEK65271.1"/>
    </source>
</evidence>
<gene>
    <name evidence="1" type="primary">ORF54481</name>
</gene>
<sequence>VYCGNINSLNIGPYISKMTSAEHRLSIVFNSTSVRPKGRGFSLYYEISDAFNMSATSTTSTYSVDRYDADMNSCHFVFADKFGEITTN</sequence>
<reference evidence="1" key="1">
    <citation type="submission" date="2014-12" db="EMBL/GenBank/DDBJ databases">
        <title>Insight into the proteome of Arion vulgaris.</title>
        <authorList>
            <person name="Aradska J."/>
            <person name="Bulat T."/>
            <person name="Smidak R."/>
            <person name="Sarate P."/>
            <person name="Gangsoo J."/>
            <person name="Sialana F."/>
            <person name="Bilban M."/>
            <person name="Lubec G."/>
        </authorList>
    </citation>
    <scope>NUCLEOTIDE SEQUENCE</scope>
    <source>
        <tissue evidence="1">Skin</tissue>
    </source>
</reference>
<organism evidence="1">
    <name type="scientific">Arion vulgaris</name>
    <dbReference type="NCBI Taxonomy" id="1028688"/>
    <lineage>
        <taxon>Eukaryota</taxon>
        <taxon>Metazoa</taxon>
        <taxon>Spiralia</taxon>
        <taxon>Lophotrochozoa</taxon>
        <taxon>Mollusca</taxon>
        <taxon>Gastropoda</taxon>
        <taxon>Heterobranchia</taxon>
        <taxon>Euthyneura</taxon>
        <taxon>Panpulmonata</taxon>
        <taxon>Eupulmonata</taxon>
        <taxon>Stylommatophora</taxon>
        <taxon>Helicina</taxon>
        <taxon>Arionoidea</taxon>
        <taxon>Arionidae</taxon>
        <taxon>Arion</taxon>
    </lineage>
</organism>
<dbReference type="AlphaFoldDB" id="A0A0B6ZBH0"/>
<evidence type="ECO:0008006" key="2">
    <source>
        <dbReference type="Google" id="ProtNLM"/>
    </source>
</evidence>
<dbReference type="EMBL" id="HACG01018406">
    <property type="protein sequence ID" value="CEK65271.1"/>
    <property type="molecule type" value="Transcribed_RNA"/>
</dbReference>